<feature type="transmembrane region" description="Helical" evidence="1">
    <location>
        <begin position="204"/>
        <end position="224"/>
    </location>
</feature>
<name>A0A085WL09_9BACT</name>
<keyword evidence="1" id="KW-0812">Transmembrane</keyword>
<feature type="transmembrane region" description="Helical" evidence="1">
    <location>
        <begin position="325"/>
        <end position="349"/>
    </location>
</feature>
<keyword evidence="3" id="KW-1185">Reference proteome</keyword>
<feature type="transmembrane region" description="Helical" evidence="1">
    <location>
        <begin position="15"/>
        <end position="33"/>
    </location>
</feature>
<dbReference type="STRING" id="394096.DB31_7609"/>
<evidence type="ECO:0000256" key="1">
    <source>
        <dbReference type="SAM" id="Phobius"/>
    </source>
</evidence>
<feature type="transmembrane region" description="Helical" evidence="1">
    <location>
        <begin position="121"/>
        <end position="144"/>
    </location>
</feature>
<gene>
    <name evidence="2" type="ORF">DB31_7609</name>
</gene>
<dbReference type="AlphaFoldDB" id="A0A085WL09"/>
<reference evidence="2 3" key="1">
    <citation type="submission" date="2014-04" db="EMBL/GenBank/DDBJ databases">
        <title>Genome assembly of Hyalangium minutum DSM 14724.</title>
        <authorList>
            <person name="Sharma G."/>
            <person name="Subramanian S."/>
        </authorList>
    </citation>
    <scope>NUCLEOTIDE SEQUENCE [LARGE SCALE GENOMIC DNA]</scope>
    <source>
        <strain evidence="2 3">DSM 14724</strain>
    </source>
</reference>
<dbReference type="Proteomes" id="UP000028725">
    <property type="component" value="Unassembled WGS sequence"/>
</dbReference>
<evidence type="ECO:0000313" key="2">
    <source>
        <dbReference type="EMBL" id="KFE68372.1"/>
    </source>
</evidence>
<dbReference type="EMBL" id="JMCB01000006">
    <property type="protein sequence ID" value="KFE68372.1"/>
    <property type="molecule type" value="Genomic_DNA"/>
</dbReference>
<sequence length="482" mass="51230">MPHTPSSTTAPRPQALYVLPTLLAGAVFFVAHLPTLGATVDFLLADAGASLKLEALLDAGLRPAIDFGYNYGPLSAVASQLGYSLLGRTVTAHLILVALLCVGALTGLARCMARLENGWTGLVMSVVFAQAIVRNLGLNLTYGLEAACLLHALAFHLEGRRDRALMLAVLAALVKPSMGILYAGILVGWILLRSSGLRETWARLWPAAVTAVVALGCSMVVLGFQSTLRTALPLSGMTHYEALEPPLTKLVNTLAAPPGVNFKYYLGSLSGFWILGSVVLVLGSLRAIPAAILQNVQAEVGLSCAALHVAFATLFFGPWPTYLGLLAVGLFCVVTARPLRWVLVAIVVLGSKQMTSGAVASWKERRPDASLLGSWVLPSERQEVAEVLRIAGSRPIYFVTTGYPEGAIPNSRGTRSWFVAPGMISESEQAVIVQEVRAAPVVAVGKVLGIGALQFDWLREALSGHKLQHDGKHFTVYVKDGP</sequence>
<evidence type="ECO:0000313" key="3">
    <source>
        <dbReference type="Proteomes" id="UP000028725"/>
    </source>
</evidence>
<keyword evidence="1" id="KW-0472">Membrane</keyword>
<feature type="transmembrane region" description="Helical" evidence="1">
    <location>
        <begin position="264"/>
        <end position="288"/>
    </location>
</feature>
<feature type="transmembrane region" description="Helical" evidence="1">
    <location>
        <begin position="164"/>
        <end position="192"/>
    </location>
</feature>
<dbReference type="RefSeq" id="WP_044189091.1">
    <property type="nucleotide sequence ID" value="NZ_JMCB01000006.1"/>
</dbReference>
<accession>A0A085WL09</accession>
<evidence type="ECO:0008006" key="4">
    <source>
        <dbReference type="Google" id="ProtNLM"/>
    </source>
</evidence>
<keyword evidence="1" id="KW-1133">Transmembrane helix</keyword>
<feature type="transmembrane region" description="Helical" evidence="1">
    <location>
        <begin position="300"/>
        <end position="319"/>
    </location>
</feature>
<protein>
    <recommendedName>
        <fullName evidence="4">Glycosyltransferase RgtA/B/C/D-like domain-containing protein</fullName>
    </recommendedName>
</protein>
<proteinExistence type="predicted"/>
<feature type="transmembrane region" description="Helical" evidence="1">
    <location>
        <begin position="90"/>
        <end position="109"/>
    </location>
</feature>
<organism evidence="2 3">
    <name type="scientific">Hyalangium minutum</name>
    <dbReference type="NCBI Taxonomy" id="394096"/>
    <lineage>
        <taxon>Bacteria</taxon>
        <taxon>Pseudomonadati</taxon>
        <taxon>Myxococcota</taxon>
        <taxon>Myxococcia</taxon>
        <taxon>Myxococcales</taxon>
        <taxon>Cystobacterineae</taxon>
        <taxon>Archangiaceae</taxon>
        <taxon>Hyalangium</taxon>
    </lineage>
</organism>
<dbReference type="OrthoDB" id="9826171at2"/>
<comment type="caution">
    <text evidence="2">The sequence shown here is derived from an EMBL/GenBank/DDBJ whole genome shotgun (WGS) entry which is preliminary data.</text>
</comment>